<keyword evidence="2" id="KW-0808">Transferase</keyword>
<dbReference type="Pfam" id="PF00583">
    <property type="entry name" value="Acetyltransf_1"/>
    <property type="match status" value="1"/>
</dbReference>
<sequence length="168" mass="17872">MPRNITLRLAKTEDCPALSRLALSSKAHWGYDDAFIKACVPALTVTPDLLAAHHVVIAERASDDGSDKEPPPLGFYALSKARPEAEVECCFVDPAAIGSGVGGVLWRDMEAFARNEGVTGLSLVADPNAVGFYRHMGMEEAGFTPSNVFGPDRPLPVLKKTLPGISAP</sequence>
<evidence type="ECO:0000259" key="1">
    <source>
        <dbReference type="PROSITE" id="PS51186"/>
    </source>
</evidence>
<proteinExistence type="predicted"/>
<keyword evidence="3" id="KW-1185">Reference proteome</keyword>
<gene>
    <name evidence="2" type="ORF">FKG95_12835</name>
</gene>
<dbReference type="SUPFAM" id="SSF55729">
    <property type="entry name" value="Acyl-CoA N-acyltransferases (Nat)"/>
    <property type="match status" value="1"/>
</dbReference>
<dbReference type="AlphaFoldDB" id="A0A545TRU9"/>
<accession>A0A545TRU9</accession>
<evidence type="ECO:0000313" key="3">
    <source>
        <dbReference type="Proteomes" id="UP000315252"/>
    </source>
</evidence>
<dbReference type="CDD" id="cd04301">
    <property type="entry name" value="NAT_SF"/>
    <property type="match status" value="1"/>
</dbReference>
<name>A0A545TRU9_9PROT</name>
<dbReference type="InterPro" id="IPR000182">
    <property type="entry name" value="GNAT_dom"/>
</dbReference>
<dbReference type="EMBL" id="VHSH01000004">
    <property type="protein sequence ID" value="TQV79945.1"/>
    <property type="molecule type" value="Genomic_DNA"/>
</dbReference>
<reference evidence="2 3" key="1">
    <citation type="submission" date="2019-06" db="EMBL/GenBank/DDBJ databases">
        <title>Whole genome sequence for Rhodospirillaceae sp. R148.</title>
        <authorList>
            <person name="Wang G."/>
        </authorList>
    </citation>
    <scope>NUCLEOTIDE SEQUENCE [LARGE SCALE GENOMIC DNA]</scope>
    <source>
        <strain evidence="2 3">R148</strain>
    </source>
</reference>
<feature type="domain" description="N-acetyltransferase" evidence="1">
    <location>
        <begin position="5"/>
        <end position="163"/>
    </location>
</feature>
<dbReference type="InterPro" id="IPR016181">
    <property type="entry name" value="Acyl_CoA_acyltransferase"/>
</dbReference>
<dbReference type="PROSITE" id="PS51186">
    <property type="entry name" value="GNAT"/>
    <property type="match status" value="1"/>
</dbReference>
<protein>
    <submittedName>
        <fullName evidence="2">GNAT family N-acetyltransferase</fullName>
    </submittedName>
</protein>
<dbReference type="OrthoDB" id="9805924at2"/>
<organism evidence="2 3">
    <name type="scientific">Denitrobaculum tricleocarpae</name>
    <dbReference type="NCBI Taxonomy" id="2591009"/>
    <lineage>
        <taxon>Bacteria</taxon>
        <taxon>Pseudomonadati</taxon>
        <taxon>Pseudomonadota</taxon>
        <taxon>Alphaproteobacteria</taxon>
        <taxon>Rhodospirillales</taxon>
        <taxon>Rhodospirillaceae</taxon>
        <taxon>Denitrobaculum</taxon>
    </lineage>
</organism>
<evidence type="ECO:0000313" key="2">
    <source>
        <dbReference type="EMBL" id="TQV79945.1"/>
    </source>
</evidence>
<dbReference type="Gene3D" id="3.40.630.30">
    <property type="match status" value="1"/>
</dbReference>
<comment type="caution">
    <text evidence="2">The sequence shown here is derived from an EMBL/GenBank/DDBJ whole genome shotgun (WGS) entry which is preliminary data.</text>
</comment>
<dbReference type="Proteomes" id="UP000315252">
    <property type="component" value="Unassembled WGS sequence"/>
</dbReference>
<dbReference type="GO" id="GO:0016747">
    <property type="term" value="F:acyltransferase activity, transferring groups other than amino-acyl groups"/>
    <property type="evidence" value="ECO:0007669"/>
    <property type="project" value="InterPro"/>
</dbReference>